<keyword evidence="1" id="KW-0560">Oxidoreductase</keyword>
<dbReference type="SUPFAM" id="SSF49329">
    <property type="entry name" value="Cu,Zn superoxide dismutase-like"/>
    <property type="match status" value="1"/>
</dbReference>
<keyword evidence="6" id="KW-1185">Reference proteome</keyword>
<keyword evidence="1" id="KW-0186">Copper</keyword>
<evidence type="ECO:0000259" key="4">
    <source>
        <dbReference type="Pfam" id="PF00080"/>
    </source>
</evidence>
<accession>A0A1D1UDY8</accession>
<feature type="compositionally biased region" description="Polar residues" evidence="2">
    <location>
        <begin position="80"/>
        <end position="107"/>
    </location>
</feature>
<comment type="caution">
    <text evidence="5">The sequence shown here is derived from an EMBL/GenBank/DDBJ whole genome shotgun (WGS) entry which is preliminary data.</text>
</comment>
<dbReference type="CDD" id="cd00305">
    <property type="entry name" value="Cu-Zn_Superoxide_Dismutase"/>
    <property type="match status" value="1"/>
</dbReference>
<organism evidence="5 6">
    <name type="scientific">Ramazzottius varieornatus</name>
    <name type="common">Water bear</name>
    <name type="synonym">Tardigrade</name>
    <dbReference type="NCBI Taxonomy" id="947166"/>
    <lineage>
        <taxon>Eukaryota</taxon>
        <taxon>Metazoa</taxon>
        <taxon>Ecdysozoa</taxon>
        <taxon>Tardigrada</taxon>
        <taxon>Eutardigrada</taxon>
        <taxon>Parachela</taxon>
        <taxon>Hypsibioidea</taxon>
        <taxon>Ramazzottiidae</taxon>
        <taxon>Ramazzottius</taxon>
    </lineage>
</organism>
<dbReference type="InterPro" id="IPR001424">
    <property type="entry name" value="SOD_Cu_Zn_dom"/>
</dbReference>
<comment type="similarity">
    <text evidence="1">Belongs to the Cu-Zn superoxide dismutase family.</text>
</comment>
<dbReference type="PROSITE" id="PS00332">
    <property type="entry name" value="SOD_CU_ZN_2"/>
    <property type="match status" value="1"/>
</dbReference>
<evidence type="ECO:0000313" key="5">
    <source>
        <dbReference type="EMBL" id="GAU87856.1"/>
    </source>
</evidence>
<dbReference type="PRINTS" id="PR00068">
    <property type="entry name" value="CUZNDISMTASE"/>
</dbReference>
<dbReference type="OrthoDB" id="2015551at2759"/>
<feature type="domain" description="Superoxide dismutase copper/zinc binding" evidence="4">
    <location>
        <begin position="134"/>
        <end position="270"/>
    </location>
</feature>
<name>A0A1D1UDY8_RAMVA</name>
<dbReference type="Pfam" id="PF00080">
    <property type="entry name" value="Sod_Cu"/>
    <property type="match status" value="1"/>
</dbReference>
<comment type="cofactor">
    <cofactor evidence="1">
        <name>Zn(2+)</name>
        <dbReference type="ChEBI" id="CHEBI:29105"/>
    </cofactor>
    <text evidence="1">Binds 1 zinc ion per subunit.</text>
</comment>
<dbReference type="AlphaFoldDB" id="A0A1D1UDY8"/>
<dbReference type="STRING" id="947166.A0A1D1UDY8"/>
<feature type="region of interest" description="Disordered" evidence="2">
    <location>
        <begin position="67"/>
        <end position="107"/>
    </location>
</feature>
<comment type="function">
    <text evidence="1">Destroys radicals which are normally produced within the cells and which are toxic to biological systems.</text>
</comment>
<proteinExistence type="inferred from homology"/>
<evidence type="ECO:0000313" key="6">
    <source>
        <dbReference type="Proteomes" id="UP000186922"/>
    </source>
</evidence>
<reference evidence="5 6" key="1">
    <citation type="journal article" date="2016" name="Nat. Commun.">
        <title>Extremotolerant tardigrade genome and improved radiotolerance of human cultured cells by tardigrade-unique protein.</title>
        <authorList>
            <person name="Hashimoto T."/>
            <person name="Horikawa D.D."/>
            <person name="Saito Y."/>
            <person name="Kuwahara H."/>
            <person name="Kozuka-Hata H."/>
            <person name="Shin-I T."/>
            <person name="Minakuchi Y."/>
            <person name="Ohishi K."/>
            <person name="Motoyama A."/>
            <person name="Aizu T."/>
            <person name="Enomoto A."/>
            <person name="Kondo K."/>
            <person name="Tanaka S."/>
            <person name="Hara Y."/>
            <person name="Koshikawa S."/>
            <person name="Sagara H."/>
            <person name="Miura T."/>
            <person name="Yokobori S."/>
            <person name="Miyagawa K."/>
            <person name="Suzuki Y."/>
            <person name="Kubo T."/>
            <person name="Oyama M."/>
            <person name="Kohara Y."/>
            <person name="Fujiyama A."/>
            <person name="Arakawa K."/>
            <person name="Katayama T."/>
            <person name="Toyoda A."/>
            <person name="Kunieda T."/>
        </authorList>
    </citation>
    <scope>NUCLEOTIDE SEQUENCE [LARGE SCALE GENOMIC DNA]</scope>
    <source>
        <strain evidence="5 6">YOKOZUNA-1</strain>
    </source>
</reference>
<evidence type="ECO:0000256" key="2">
    <source>
        <dbReference type="SAM" id="MobiDB-lite"/>
    </source>
</evidence>
<dbReference type="EMBL" id="BDGG01000001">
    <property type="protein sequence ID" value="GAU87856.1"/>
    <property type="molecule type" value="Genomic_DNA"/>
</dbReference>
<dbReference type="GO" id="GO:0004784">
    <property type="term" value="F:superoxide dismutase activity"/>
    <property type="evidence" value="ECO:0007669"/>
    <property type="project" value="UniProtKB-EC"/>
</dbReference>
<dbReference type="Gene3D" id="2.60.40.200">
    <property type="entry name" value="Superoxide dismutase, copper/zinc binding domain"/>
    <property type="match status" value="1"/>
</dbReference>
<evidence type="ECO:0000256" key="1">
    <source>
        <dbReference type="RuleBase" id="RU000393"/>
    </source>
</evidence>
<keyword evidence="1" id="KW-0862">Zinc</keyword>
<feature type="compositionally biased region" description="Basic and acidic residues" evidence="2">
    <location>
        <begin position="275"/>
        <end position="285"/>
    </location>
</feature>
<feature type="signal peptide" evidence="3">
    <location>
        <begin position="1"/>
        <end position="16"/>
    </location>
</feature>
<gene>
    <name evidence="5" type="primary">RvY_00650-1</name>
    <name evidence="5" type="synonym">RvY_00650.1</name>
    <name evidence="5" type="ORF">RvY_00650</name>
</gene>
<dbReference type="InterPro" id="IPR024134">
    <property type="entry name" value="SOD_Cu/Zn_/chaperone"/>
</dbReference>
<dbReference type="PANTHER" id="PTHR10003">
    <property type="entry name" value="SUPEROXIDE DISMUTASE CU-ZN -RELATED"/>
    <property type="match status" value="1"/>
</dbReference>
<dbReference type="EC" id="1.15.1.1" evidence="1"/>
<feature type="compositionally biased region" description="Low complexity" evidence="2">
    <location>
        <begin position="67"/>
        <end position="79"/>
    </location>
</feature>
<feature type="chain" id="PRO_5008897162" description="Superoxide dismutase [Cu-Zn]" evidence="3">
    <location>
        <begin position="17"/>
        <end position="292"/>
    </location>
</feature>
<keyword evidence="3" id="KW-0732">Signal</keyword>
<comment type="catalytic activity">
    <reaction evidence="1">
        <text>2 superoxide + 2 H(+) = H2O2 + O2</text>
        <dbReference type="Rhea" id="RHEA:20696"/>
        <dbReference type="ChEBI" id="CHEBI:15378"/>
        <dbReference type="ChEBI" id="CHEBI:15379"/>
        <dbReference type="ChEBI" id="CHEBI:16240"/>
        <dbReference type="ChEBI" id="CHEBI:18421"/>
        <dbReference type="EC" id="1.15.1.1"/>
    </reaction>
</comment>
<comment type="cofactor">
    <cofactor evidence="1">
        <name>Cu cation</name>
        <dbReference type="ChEBI" id="CHEBI:23378"/>
    </cofactor>
    <text evidence="1">Binds 1 copper ion per subunit.</text>
</comment>
<evidence type="ECO:0000256" key="3">
    <source>
        <dbReference type="SAM" id="SignalP"/>
    </source>
</evidence>
<dbReference type="Proteomes" id="UP000186922">
    <property type="component" value="Unassembled WGS sequence"/>
</dbReference>
<sequence>MKSFLVLALCLASAKAAIVVTNANGIPTNDNSNYIYQGDVNPQVAAGVPIAYTGSNLDGRNVVYTSGSASSGSSGSNSGQTVIYTSANSGGNRNAQSPNAGNRGSNNYNRDCSVDTIYTTTQAVAVLIPAGNNVTGSIVFDQPQGTGPVTVRGTVYGLGANSAYGFHIHEYGNIADGCNSSGDHFNPDGYPHGDISDPIRHAGDLGNIVSDASGVANFNLESNAFTLNGDYDVTGRAIVVHSQRDDGGRGGASDSTTTGNSGSRLACGVIGINSERMDDNGDQRQQKNHRRN</sequence>
<dbReference type="InterPro" id="IPR036423">
    <property type="entry name" value="SOD-like_Cu/Zn_dom_sf"/>
</dbReference>
<dbReference type="SMR" id="A0A1D1UDY8"/>
<dbReference type="GO" id="GO:0005507">
    <property type="term" value="F:copper ion binding"/>
    <property type="evidence" value="ECO:0007669"/>
    <property type="project" value="InterPro"/>
</dbReference>
<feature type="region of interest" description="Disordered" evidence="2">
    <location>
        <begin position="242"/>
        <end position="292"/>
    </location>
</feature>
<protein>
    <recommendedName>
        <fullName evidence="1">Superoxide dismutase [Cu-Zn]</fullName>
        <ecNumber evidence="1">1.15.1.1</ecNumber>
    </recommendedName>
</protein>
<keyword evidence="1" id="KW-0479">Metal-binding</keyword>
<dbReference type="InterPro" id="IPR018152">
    <property type="entry name" value="SOD_Cu/Zn_BS"/>
</dbReference>